<dbReference type="GO" id="GO:0004222">
    <property type="term" value="F:metalloendopeptidase activity"/>
    <property type="evidence" value="ECO:0007669"/>
    <property type="project" value="InterPro"/>
</dbReference>
<dbReference type="Proteomes" id="UP000035680">
    <property type="component" value="Unassembled WGS sequence"/>
</dbReference>
<accession>A0A0K0FP28</accession>
<dbReference type="InterPro" id="IPR000718">
    <property type="entry name" value="Peptidase_M13"/>
</dbReference>
<evidence type="ECO:0000259" key="1">
    <source>
        <dbReference type="Pfam" id="PF01431"/>
    </source>
</evidence>
<dbReference type="InterPro" id="IPR042089">
    <property type="entry name" value="Peptidase_M13_dom_2"/>
</dbReference>
<evidence type="ECO:0000313" key="2">
    <source>
        <dbReference type="Proteomes" id="UP000035680"/>
    </source>
</evidence>
<dbReference type="PROSITE" id="PS51885">
    <property type="entry name" value="NEPRILYSIN"/>
    <property type="match status" value="2"/>
</dbReference>
<dbReference type="GO" id="GO:0005886">
    <property type="term" value="C:plasma membrane"/>
    <property type="evidence" value="ECO:0007669"/>
    <property type="project" value="TreeGrafter"/>
</dbReference>
<dbReference type="WBParaSite" id="SVE_1087900.1">
    <property type="protein sequence ID" value="SVE_1087900.1"/>
    <property type="gene ID" value="SVE_1087900"/>
</dbReference>
<reference evidence="2" key="1">
    <citation type="submission" date="2014-07" db="EMBL/GenBank/DDBJ databases">
        <authorList>
            <person name="Martin A.A"/>
            <person name="De Silva N."/>
        </authorList>
    </citation>
    <scope>NUCLEOTIDE SEQUENCE</scope>
</reference>
<keyword evidence="2" id="KW-1185">Reference proteome</keyword>
<proteinExistence type="predicted"/>
<dbReference type="GO" id="GO:0016485">
    <property type="term" value="P:protein processing"/>
    <property type="evidence" value="ECO:0007669"/>
    <property type="project" value="TreeGrafter"/>
</dbReference>
<dbReference type="Pfam" id="PF01431">
    <property type="entry name" value="Peptidase_M13"/>
    <property type="match status" value="1"/>
</dbReference>
<dbReference type="SUPFAM" id="SSF55486">
    <property type="entry name" value="Metalloproteases ('zincins'), catalytic domain"/>
    <property type="match status" value="2"/>
</dbReference>
<dbReference type="InterPro" id="IPR024079">
    <property type="entry name" value="MetalloPept_cat_dom_sf"/>
</dbReference>
<reference evidence="3" key="2">
    <citation type="submission" date="2015-08" db="UniProtKB">
        <authorList>
            <consortium name="WormBaseParasite"/>
        </authorList>
    </citation>
    <scope>IDENTIFICATION</scope>
</reference>
<sequence length="655" mass="77142">MLKSSRNSDFKQSFIKFNMNVLILILYTYILFCLSQGCIPDLLKNILKNKKKFSPEKLYSETASRSLYEYVDINVEPCDNFYKFSCNNWIKSKEKLRGSNESFNYNSRMSNFEHFIKEFEEGKYNNVSRTIFTLYKLRERCNELSEDKFKDCQLIINTFKTYALSAIFIKKNEINSEMNGDYSIIEDMIERIKEEFRLLIDEKKDIFDEETRQHFLHKLNEIEFKRNSDEDDLFNVTLMENCYDNIGINYNDPIENIVETIKRYKELSENDEDNLKSCRGKIFQSNKYLVDYVFSNALYNNNDNFFSISSDYFNEPSFSRSFPMSLNYGGIGYTIAHEILHAFDSGNYRNMGKGGNKNKFNVTKKSIKIFNEKGDCFIRQYDKQKESIINKNINGLITLDENIADNGGIKIAHRAYMKYLQSIYGKDLVVPGFENFSNEQLFFISVGKKNCEYKSKDILEKQVKNSEYPPGEIRINVVLSNYKPFSNAFKCKLNSKMNPEIYKFDSDYPNGPIVIEFQSEPLNTTLGATNFYDFDDPEVKLCDDFNLFSCGKWIKTQKKIYEHKFYKGKFNDRSRIINNIQNLLMKCYEQSESFIADCQSKILNFGNYGTSSLFLNENKINSKINGDYNIIEDMIERIKEEFRLLIDEKKDIFDE</sequence>
<dbReference type="PANTHER" id="PTHR11733">
    <property type="entry name" value="ZINC METALLOPROTEASE FAMILY M13 NEPRILYSIN-RELATED"/>
    <property type="match status" value="1"/>
</dbReference>
<dbReference type="PRINTS" id="PR00786">
    <property type="entry name" value="NEPRILYSIN"/>
</dbReference>
<dbReference type="InterPro" id="IPR018497">
    <property type="entry name" value="Peptidase_M13_C"/>
</dbReference>
<organism evidence="2 3">
    <name type="scientific">Strongyloides venezuelensis</name>
    <name type="common">Threadworm</name>
    <dbReference type="NCBI Taxonomy" id="75913"/>
    <lineage>
        <taxon>Eukaryota</taxon>
        <taxon>Metazoa</taxon>
        <taxon>Ecdysozoa</taxon>
        <taxon>Nematoda</taxon>
        <taxon>Chromadorea</taxon>
        <taxon>Rhabditida</taxon>
        <taxon>Tylenchina</taxon>
        <taxon>Panagrolaimomorpha</taxon>
        <taxon>Strongyloidoidea</taxon>
        <taxon>Strongyloididae</taxon>
        <taxon>Strongyloides</taxon>
    </lineage>
</organism>
<dbReference type="AlphaFoldDB" id="A0A0K0FP28"/>
<protein>
    <submittedName>
        <fullName evidence="3">Phosphate-regulating neutral endopeptidase (inferred by orthology to a human protein)</fullName>
    </submittedName>
</protein>
<dbReference type="Gene3D" id="1.10.1380.10">
    <property type="entry name" value="Neutral endopeptidase , domain2"/>
    <property type="match status" value="1"/>
</dbReference>
<evidence type="ECO:0000313" key="3">
    <source>
        <dbReference type="WBParaSite" id="SVE_1087900.1"/>
    </source>
</evidence>
<name>A0A0K0FP28_STRVS</name>
<dbReference type="PANTHER" id="PTHR11733:SF164">
    <property type="entry name" value="NEPRILYSIN"/>
    <property type="match status" value="1"/>
</dbReference>
<dbReference type="Gene3D" id="3.40.390.10">
    <property type="entry name" value="Collagenase (Catalytic Domain)"/>
    <property type="match status" value="2"/>
</dbReference>
<feature type="domain" description="Peptidase M13 C-terminal" evidence="1">
    <location>
        <begin position="296"/>
        <end position="500"/>
    </location>
</feature>